<accession>A0A9D4K4X3</accession>
<dbReference type="Proteomes" id="UP000828390">
    <property type="component" value="Unassembled WGS sequence"/>
</dbReference>
<dbReference type="EMBL" id="JAIWYP010000004">
    <property type="protein sequence ID" value="KAH3833106.1"/>
    <property type="molecule type" value="Genomic_DNA"/>
</dbReference>
<reference evidence="1" key="1">
    <citation type="journal article" date="2019" name="bioRxiv">
        <title>The Genome of the Zebra Mussel, Dreissena polymorpha: A Resource for Invasive Species Research.</title>
        <authorList>
            <person name="McCartney M.A."/>
            <person name="Auch B."/>
            <person name="Kono T."/>
            <person name="Mallez S."/>
            <person name="Zhang Y."/>
            <person name="Obille A."/>
            <person name="Becker A."/>
            <person name="Abrahante J.E."/>
            <person name="Garbe J."/>
            <person name="Badalamenti J.P."/>
            <person name="Herman A."/>
            <person name="Mangelson H."/>
            <person name="Liachko I."/>
            <person name="Sullivan S."/>
            <person name="Sone E.D."/>
            <person name="Koren S."/>
            <person name="Silverstein K.A.T."/>
            <person name="Beckman K.B."/>
            <person name="Gohl D.M."/>
        </authorList>
    </citation>
    <scope>NUCLEOTIDE SEQUENCE</scope>
    <source>
        <strain evidence="1">Duluth1</strain>
        <tissue evidence="1">Whole animal</tissue>
    </source>
</reference>
<organism evidence="1 2">
    <name type="scientific">Dreissena polymorpha</name>
    <name type="common">Zebra mussel</name>
    <name type="synonym">Mytilus polymorpha</name>
    <dbReference type="NCBI Taxonomy" id="45954"/>
    <lineage>
        <taxon>Eukaryota</taxon>
        <taxon>Metazoa</taxon>
        <taxon>Spiralia</taxon>
        <taxon>Lophotrochozoa</taxon>
        <taxon>Mollusca</taxon>
        <taxon>Bivalvia</taxon>
        <taxon>Autobranchia</taxon>
        <taxon>Heteroconchia</taxon>
        <taxon>Euheterodonta</taxon>
        <taxon>Imparidentia</taxon>
        <taxon>Neoheterodontei</taxon>
        <taxon>Myida</taxon>
        <taxon>Dreissenoidea</taxon>
        <taxon>Dreissenidae</taxon>
        <taxon>Dreissena</taxon>
    </lineage>
</organism>
<protein>
    <submittedName>
        <fullName evidence="1">Uncharacterized protein</fullName>
    </submittedName>
</protein>
<dbReference type="AlphaFoldDB" id="A0A9D4K4X3"/>
<name>A0A9D4K4X3_DREPO</name>
<dbReference type="GO" id="GO:0003676">
    <property type="term" value="F:nucleic acid binding"/>
    <property type="evidence" value="ECO:0007669"/>
    <property type="project" value="InterPro"/>
</dbReference>
<comment type="caution">
    <text evidence="1">The sequence shown here is derived from an EMBL/GenBank/DDBJ whole genome shotgun (WGS) entry which is preliminary data.</text>
</comment>
<proteinExistence type="predicted"/>
<reference evidence="1" key="2">
    <citation type="submission" date="2020-11" db="EMBL/GenBank/DDBJ databases">
        <authorList>
            <person name="McCartney M.A."/>
            <person name="Auch B."/>
            <person name="Kono T."/>
            <person name="Mallez S."/>
            <person name="Becker A."/>
            <person name="Gohl D.M."/>
            <person name="Silverstein K.A.T."/>
            <person name="Koren S."/>
            <person name="Bechman K.B."/>
            <person name="Herman A."/>
            <person name="Abrahante J.E."/>
            <person name="Garbe J."/>
        </authorList>
    </citation>
    <scope>NUCLEOTIDE SEQUENCE</scope>
    <source>
        <strain evidence="1">Duluth1</strain>
        <tissue evidence="1">Whole animal</tissue>
    </source>
</reference>
<evidence type="ECO:0000313" key="1">
    <source>
        <dbReference type="EMBL" id="KAH3833106.1"/>
    </source>
</evidence>
<keyword evidence="2" id="KW-1185">Reference proteome</keyword>
<sequence length="186" mass="21179">MTKGETVSDKLKFVKRDSLAKGFMAWAGVLIEEKPRFALSTEELKLKAIFISISASSHASKQTLQFLKKEKVNLIDRDEWMTKSPDAVPMDFGIWEILKRRIQKRNVNSVIVSSMSSILDVKYPRCRVSSMSSILNVKCVGVEGIPNGGEQLVSRDRKSQRRLKKQSVILHIKKNDARVCNLWEDI</sequence>
<evidence type="ECO:0000313" key="2">
    <source>
        <dbReference type="Proteomes" id="UP000828390"/>
    </source>
</evidence>
<gene>
    <name evidence="1" type="ORF">DPMN_106407</name>
</gene>
<dbReference type="InterPro" id="IPR036397">
    <property type="entry name" value="RNaseH_sf"/>
</dbReference>
<dbReference type="Gene3D" id="3.30.420.10">
    <property type="entry name" value="Ribonuclease H-like superfamily/Ribonuclease H"/>
    <property type="match status" value="1"/>
</dbReference>